<proteinExistence type="predicted"/>
<dbReference type="AlphaFoldDB" id="A0A2U8GMY9"/>
<dbReference type="InterPro" id="IPR007791">
    <property type="entry name" value="DjlA_N"/>
</dbReference>
<dbReference type="Proteomes" id="UP000244930">
    <property type="component" value="Chromosome"/>
</dbReference>
<dbReference type="InterPro" id="IPR029024">
    <property type="entry name" value="TerB-like"/>
</dbReference>
<dbReference type="EMBL" id="CP022187">
    <property type="protein sequence ID" value="AWI73835.1"/>
    <property type="molecule type" value="Genomic_DNA"/>
</dbReference>
<organism evidence="2 3">
    <name type="scientific">Parazoarcus communis</name>
    <dbReference type="NCBI Taxonomy" id="41977"/>
    <lineage>
        <taxon>Bacteria</taxon>
        <taxon>Pseudomonadati</taxon>
        <taxon>Pseudomonadota</taxon>
        <taxon>Betaproteobacteria</taxon>
        <taxon>Rhodocyclales</taxon>
        <taxon>Zoogloeaceae</taxon>
        <taxon>Parazoarcus</taxon>
    </lineage>
</organism>
<dbReference type="SUPFAM" id="SSF158682">
    <property type="entry name" value="TerB-like"/>
    <property type="match status" value="1"/>
</dbReference>
<evidence type="ECO:0000313" key="3">
    <source>
        <dbReference type="Proteomes" id="UP000244930"/>
    </source>
</evidence>
<sequence>MLRTLKDLFNSFAPASEGAVGGHDEHTLQLATAVLLVEVMRSDAEVDETERAAILSALGKRFGLGGDERARLLELAETASSEAVDFHRFTSRINNGFDAGEKARVIELMWEITYADGHLSNHENHLMRKIADLLHVSHADYISAKQRARASTRTS</sequence>
<reference evidence="2 3" key="1">
    <citation type="submission" date="2017-06" db="EMBL/GenBank/DDBJ databases">
        <title>Azoarcus.</title>
        <authorList>
            <person name="Woo J.-H."/>
            <person name="Kim H.-S."/>
        </authorList>
    </citation>
    <scope>NUCLEOTIDE SEQUENCE [LARGE SCALE GENOMIC DNA]</scope>
    <source>
        <strain evidence="2 3">TSPY31</strain>
    </source>
</reference>
<keyword evidence="3" id="KW-1185">Reference proteome</keyword>
<dbReference type="Pfam" id="PF05099">
    <property type="entry name" value="TerB"/>
    <property type="match status" value="1"/>
</dbReference>
<dbReference type="Gene3D" id="1.10.3680.10">
    <property type="entry name" value="TerB-like"/>
    <property type="match status" value="1"/>
</dbReference>
<protein>
    <recommendedName>
        <fullName evidence="1">Co-chaperone DjlA N-terminal domain-containing protein</fullName>
    </recommendedName>
</protein>
<name>A0A2U8GMY9_9RHOO</name>
<dbReference type="RefSeq" id="WP_108947543.1">
    <property type="nucleotide sequence ID" value="NZ_CP022187.1"/>
</dbReference>
<accession>A0A2U8GMY9</accession>
<evidence type="ECO:0000259" key="1">
    <source>
        <dbReference type="Pfam" id="PF05099"/>
    </source>
</evidence>
<evidence type="ECO:0000313" key="2">
    <source>
        <dbReference type="EMBL" id="AWI73835.1"/>
    </source>
</evidence>
<gene>
    <name evidence="2" type="ORF">CEW83_00180</name>
</gene>
<dbReference type="CDD" id="cd07313">
    <property type="entry name" value="terB_like_2"/>
    <property type="match status" value="1"/>
</dbReference>
<dbReference type="KEGG" id="acom:CEW83_00180"/>
<feature type="domain" description="Co-chaperone DjlA N-terminal" evidence="1">
    <location>
        <begin position="29"/>
        <end position="146"/>
    </location>
</feature>